<evidence type="ECO:0000313" key="5">
    <source>
        <dbReference type="Proteomes" id="UP000256488"/>
    </source>
</evidence>
<evidence type="ECO:0000313" key="4">
    <source>
        <dbReference type="EMBL" id="RFA36773.1"/>
    </source>
</evidence>
<dbReference type="PANTHER" id="PTHR48106">
    <property type="entry name" value="QUINONE OXIDOREDUCTASE PIG3-RELATED"/>
    <property type="match status" value="1"/>
</dbReference>
<dbReference type="Gene3D" id="3.40.50.720">
    <property type="entry name" value="NAD(P)-binding Rossmann-like Domain"/>
    <property type="match status" value="1"/>
</dbReference>
<feature type="domain" description="Enoyl reductase (ER)" evidence="3">
    <location>
        <begin position="13"/>
        <end position="329"/>
    </location>
</feature>
<reference evidence="4 5" key="1">
    <citation type="submission" date="2017-05" db="EMBL/GenBank/DDBJ databases">
        <title>Virgibacillus sp. AK90 isolated from a saltern of Kakinada, India.</title>
        <authorList>
            <person name="Gupta V."/>
            <person name="Sidhu C."/>
            <person name="Korpole S."/>
            <person name="Pinnaka A.K."/>
        </authorList>
    </citation>
    <scope>NUCLEOTIDE SEQUENCE [LARGE SCALE GENOMIC DNA]</scope>
    <source>
        <strain evidence="4 5">AK90</strain>
    </source>
</reference>
<dbReference type="PANTHER" id="PTHR48106:SF2">
    <property type="entry name" value="ZN2+-BINDING DEHYDROGENASE"/>
    <property type="match status" value="1"/>
</dbReference>
<dbReference type="InterPro" id="IPR020843">
    <property type="entry name" value="ER"/>
</dbReference>
<dbReference type="GO" id="GO:0016651">
    <property type="term" value="F:oxidoreductase activity, acting on NAD(P)H"/>
    <property type="evidence" value="ECO:0007669"/>
    <property type="project" value="TreeGrafter"/>
</dbReference>
<sequence>MQATCVKFCEFGAPTRVLQVGNQYLSPPAADEVLVRMLARPINPSDLIPIRGSYAHRISLPNIPGYEGVGIIEEVGEAVSKQFVGMRVLPLRGEGTWQEFVQTKKEYVVPIPDAIPNYIACQLYINPITAWVICTEVLRLKEGDVLLVNAAGSSIGRIMAQLSRLIGFEMIAVLRNDHHKKELQRLGAAHVIHSTNTMKSIYHNVMEITNGIGVAAAIDAVGGFSGTELALCVQPDGNFLTIGLLSGVPVDWKLISKQAKVNARLFHLRHWNKQVSTHDWQKAFKQIIQFIVEGKVTLMKHAATYPLFEVKEAVQCAETAQSNMGKVILTNN</sequence>
<dbReference type="CDD" id="cd05282">
    <property type="entry name" value="ETR_like"/>
    <property type="match status" value="1"/>
</dbReference>
<dbReference type="Gene3D" id="3.90.180.10">
    <property type="entry name" value="Medium-chain alcohol dehydrogenases, catalytic domain"/>
    <property type="match status" value="1"/>
</dbReference>
<protein>
    <submittedName>
        <fullName evidence="4">Alcohol dehydrogenase</fullName>
    </submittedName>
</protein>
<dbReference type="SUPFAM" id="SSF51735">
    <property type="entry name" value="NAD(P)-binding Rossmann-fold domains"/>
    <property type="match status" value="1"/>
</dbReference>
<dbReference type="Pfam" id="PF08240">
    <property type="entry name" value="ADH_N"/>
    <property type="match status" value="1"/>
</dbReference>
<dbReference type="SUPFAM" id="SSF50129">
    <property type="entry name" value="GroES-like"/>
    <property type="match status" value="1"/>
</dbReference>
<keyword evidence="1" id="KW-0521">NADP</keyword>
<name>A0A3E0WX79_9BACI</name>
<dbReference type="InterPro" id="IPR011032">
    <property type="entry name" value="GroES-like_sf"/>
</dbReference>
<accession>A0A3E0WX79</accession>
<evidence type="ECO:0000256" key="2">
    <source>
        <dbReference type="ARBA" id="ARBA00023002"/>
    </source>
</evidence>
<dbReference type="Proteomes" id="UP000256488">
    <property type="component" value="Unassembled WGS sequence"/>
</dbReference>
<keyword evidence="2" id="KW-0560">Oxidoreductase</keyword>
<dbReference type="SMART" id="SM00829">
    <property type="entry name" value="PKS_ER"/>
    <property type="match status" value="1"/>
</dbReference>
<proteinExistence type="predicted"/>
<dbReference type="AlphaFoldDB" id="A0A3E0WX79"/>
<dbReference type="EMBL" id="NFZX01000004">
    <property type="protein sequence ID" value="RFA36773.1"/>
    <property type="molecule type" value="Genomic_DNA"/>
</dbReference>
<comment type="caution">
    <text evidence="4">The sequence shown here is derived from an EMBL/GenBank/DDBJ whole genome shotgun (WGS) entry which is preliminary data.</text>
</comment>
<organism evidence="4 5">
    <name type="scientific">Virgibacillus dokdonensis</name>
    <dbReference type="NCBI Taxonomy" id="302167"/>
    <lineage>
        <taxon>Bacteria</taxon>
        <taxon>Bacillati</taxon>
        <taxon>Bacillota</taxon>
        <taxon>Bacilli</taxon>
        <taxon>Bacillales</taxon>
        <taxon>Bacillaceae</taxon>
        <taxon>Virgibacillus</taxon>
    </lineage>
</organism>
<dbReference type="InterPro" id="IPR013154">
    <property type="entry name" value="ADH-like_N"/>
</dbReference>
<dbReference type="RefSeq" id="WP_116277372.1">
    <property type="nucleotide sequence ID" value="NZ_NFZX01000004.1"/>
</dbReference>
<evidence type="ECO:0000259" key="3">
    <source>
        <dbReference type="SMART" id="SM00829"/>
    </source>
</evidence>
<dbReference type="GO" id="GO:0070402">
    <property type="term" value="F:NADPH binding"/>
    <property type="evidence" value="ECO:0007669"/>
    <property type="project" value="TreeGrafter"/>
</dbReference>
<dbReference type="InterPro" id="IPR036291">
    <property type="entry name" value="NAD(P)-bd_dom_sf"/>
</dbReference>
<evidence type="ECO:0000256" key="1">
    <source>
        <dbReference type="ARBA" id="ARBA00022857"/>
    </source>
</evidence>
<gene>
    <name evidence="4" type="ORF">CAI16_03970</name>
</gene>
<dbReference type="Pfam" id="PF13602">
    <property type="entry name" value="ADH_zinc_N_2"/>
    <property type="match status" value="1"/>
</dbReference>